<feature type="signal peptide" evidence="1">
    <location>
        <begin position="1"/>
        <end position="22"/>
    </location>
</feature>
<organism evidence="2 4">
    <name type="scientific">Clostridium innocuum</name>
    <dbReference type="NCBI Taxonomy" id="1522"/>
    <lineage>
        <taxon>Bacteria</taxon>
        <taxon>Bacillati</taxon>
        <taxon>Bacillota</taxon>
        <taxon>Clostridia</taxon>
        <taxon>Eubacteriales</taxon>
        <taxon>Clostridiaceae</taxon>
        <taxon>Clostridium</taxon>
    </lineage>
</organism>
<reference evidence="2" key="2">
    <citation type="journal article" date="2022" name="Clin. Infect. Dis.">
        <title>Association between Clostridium innocuum and antibiotic-associated diarrhea in adults and children: A cross-sectional study and comparative genomics analysis.</title>
        <authorList>
            <person name="Cherny K.E."/>
            <person name="Muscat E.B."/>
            <person name="Balaji A."/>
            <person name="Mukherjee J."/>
            <person name="Ozer E.A."/>
            <person name="Angarone M.P."/>
            <person name="Hauser A.R."/>
            <person name="Sichel J.S."/>
            <person name="Amponsah E."/>
            <person name="Kociolek L.K."/>
        </authorList>
    </citation>
    <scope>NUCLEOTIDE SEQUENCE</scope>
    <source>
        <strain evidence="2">NU1-AC-029v</strain>
    </source>
</reference>
<evidence type="ECO:0000313" key="2">
    <source>
        <dbReference type="EMBL" id="MCR0234898.1"/>
    </source>
</evidence>
<gene>
    <name evidence="3" type="ORF">GT664_17445</name>
    <name evidence="2" type="ORF">MKC95_19200</name>
</gene>
<evidence type="ECO:0000256" key="1">
    <source>
        <dbReference type="SAM" id="SignalP"/>
    </source>
</evidence>
<dbReference type="EMBL" id="JAKTMA010000043">
    <property type="protein sequence ID" value="MCR0234898.1"/>
    <property type="molecule type" value="Genomic_DNA"/>
</dbReference>
<evidence type="ECO:0000313" key="4">
    <source>
        <dbReference type="Proteomes" id="UP001203972"/>
    </source>
</evidence>
<protein>
    <submittedName>
        <fullName evidence="2">Uncharacterized protein</fullName>
    </submittedName>
</protein>
<dbReference type="AlphaFoldDB" id="A0A175ADS1"/>
<dbReference type="Proteomes" id="UP001203972">
    <property type="component" value="Unassembled WGS sequence"/>
</dbReference>
<dbReference type="EMBL" id="WWTN01000036">
    <property type="protein sequence ID" value="MZH57484.1"/>
    <property type="molecule type" value="Genomic_DNA"/>
</dbReference>
<comment type="caution">
    <text evidence="2">The sequence shown here is derived from an EMBL/GenBank/DDBJ whole genome shotgun (WGS) entry which is preliminary data.</text>
</comment>
<sequence>MKKIFISMLLILSATPIFNVKADTNSTESCGIDQSVVEEKYKNQDNELVEKYEDNVEVIYKSDNSIVIRDYANQFNAETPKFRSGGLLKKIAYFIITAAGHCGGVQYLTNNKVDVCRIALRALGTTKKPNAKYLLTGKYISGRIPGCEPIHSGPCNRGYWEYRVVKL</sequence>
<name>A0A175ADS1_CLOIN</name>
<accession>A0A175ADS1</accession>
<dbReference type="RefSeq" id="WP_008817699.1">
    <property type="nucleotide sequence ID" value="NZ_AP025565.1"/>
</dbReference>
<dbReference type="Proteomes" id="UP000604383">
    <property type="component" value="Unassembled WGS sequence"/>
</dbReference>
<feature type="chain" id="PRO_5014253149" evidence="1">
    <location>
        <begin position="23"/>
        <end position="167"/>
    </location>
</feature>
<reference evidence="3" key="1">
    <citation type="journal article" date="2019" name="Nat. Med.">
        <title>A library of human gut bacterial isolates paired with longitudinal multiomics data enables mechanistic microbiome research.</title>
        <authorList>
            <person name="Poyet M."/>
            <person name="Groussin M."/>
            <person name="Gibbons S.M."/>
            <person name="Avila-Pacheco J."/>
            <person name="Jiang X."/>
            <person name="Kearney S.M."/>
            <person name="Perrotta A.R."/>
            <person name="Berdy B."/>
            <person name="Zhao S."/>
            <person name="Lieberman T.D."/>
            <person name="Swanson P.K."/>
            <person name="Smith M."/>
            <person name="Roesemann S."/>
            <person name="Alexander J.E."/>
            <person name="Rich S.A."/>
            <person name="Livny J."/>
            <person name="Vlamakis H."/>
            <person name="Clish C."/>
            <person name="Bullock K."/>
            <person name="Deik A."/>
            <person name="Scott J."/>
            <person name="Pierce K.A."/>
            <person name="Xavier R.J."/>
            <person name="Alm E.J."/>
        </authorList>
    </citation>
    <scope>NUCLEOTIDE SEQUENCE</scope>
    <source>
        <strain evidence="3">BIOML-A12</strain>
    </source>
</reference>
<evidence type="ECO:0000313" key="3">
    <source>
        <dbReference type="EMBL" id="MZH57484.1"/>
    </source>
</evidence>
<keyword evidence="1" id="KW-0732">Signal</keyword>
<proteinExistence type="predicted"/>